<organism evidence="2">
    <name type="scientific">Picea sitchensis</name>
    <name type="common">Sitka spruce</name>
    <name type="synonym">Pinus sitchensis</name>
    <dbReference type="NCBI Taxonomy" id="3332"/>
    <lineage>
        <taxon>Eukaryota</taxon>
        <taxon>Viridiplantae</taxon>
        <taxon>Streptophyta</taxon>
        <taxon>Embryophyta</taxon>
        <taxon>Tracheophyta</taxon>
        <taxon>Spermatophyta</taxon>
        <taxon>Pinopsida</taxon>
        <taxon>Pinidae</taxon>
        <taxon>Conifers I</taxon>
        <taxon>Pinales</taxon>
        <taxon>Pinaceae</taxon>
        <taxon>Picea</taxon>
    </lineage>
</organism>
<dbReference type="EMBL" id="BT123602">
    <property type="protein sequence ID" value="ADE76914.1"/>
    <property type="molecule type" value="mRNA"/>
</dbReference>
<evidence type="ECO:0000256" key="1">
    <source>
        <dbReference type="SAM" id="MobiDB-lite"/>
    </source>
</evidence>
<reference evidence="2" key="1">
    <citation type="submission" date="2010-04" db="EMBL/GenBank/DDBJ databases">
        <authorList>
            <person name="Reid K.E."/>
            <person name="Liao N."/>
            <person name="Chan S."/>
            <person name="Docking R."/>
            <person name="Taylor G."/>
            <person name="Moore R."/>
            <person name="Mayo M."/>
            <person name="Munro S."/>
            <person name="King J."/>
            <person name="Yanchuk A."/>
            <person name="Holt R."/>
            <person name="Jones S."/>
            <person name="Marra M."/>
            <person name="Ritland C.E."/>
            <person name="Ritland K."/>
            <person name="Bohlmann J."/>
        </authorList>
    </citation>
    <scope>NUCLEOTIDE SEQUENCE</scope>
    <source>
        <tissue evidence="2">Bud</tissue>
    </source>
</reference>
<feature type="compositionally biased region" description="Polar residues" evidence="1">
    <location>
        <begin position="1"/>
        <end position="13"/>
    </location>
</feature>
<accession>D5ABJ5</accession>
<dbReference type="AlphaFoldDB" id="D5ABJ5"/>
<evidence type="ECO:0000313" key="2">
    <source>
        <dbReference type="EMBL" id="ADE76914.1"/>
    </source>
</evidence>
<feature type="compositionally biased region" description="Basic and acidic residues" evidence="1">
    <location>
        <begin position="14"/>
        <end position="30"/>
    </location>
</feature>
<proteinExistence type="evidence at transcript level"/>
<protein>
    <submittedName>
        <fullName evidence="2">Uncharacterized protein</fullName>
    </submittedName>
</protein>
<name>D5ABJ5_PICSI</name>
<sequence>MTNITACQMPSRVQSKDRRTTKNQETRETLKTIRFERIPSVPSPLQMMKISSKSLWFTSSFEATV</sequence>
<feature type="region of interest" description="Disordered" evidence="1">
    <location>
        <begin position="1"/>
        <end position="30"/>
    </location>
</feature>